<organism evidence="2 3">
    <name type="scientific">Dinghuibacter silviterrae</name>
    <dbReference type="NCBI Taxonomy" id="1539049"/>
    <lineage>
        <taxon>Bacteria</taxon>
        <taxon>Pseudomonadati</taxon>
        <taxon>Bacteroidota</taxon>
        <taxon>Chitinophagia</taxon>
        <taxon>Chitinophagales</taxon>
        <taxon>Chitinophagaceae</taxon>
        <taxon>Dinghuibacter</taxon>
    </lineage>
</organism>
<feature type="compositionally biased region" description="Basic and acidic residues" evidence="1">
    <location>
        <begin position="206"/>
        <end position="217"/>
    </location>
</feature>
<gene>
    <name evidence="2" type="ORF">EDB95_4706</name>
</gene>
<dbReference type="SUPFAM" id="SSF51445">
    <property type="entry name" value="(Trans)glycosidases"/>
    <property type="match status" value="1"/>
</dbReference>
<keyword evidence="3" id="KW-1185">Reference proteome</keyword>
<name>A0A4R8DIQ5_9BACT</name>
<protein>
    <recommendedName>
        <fullName evidence="4">Alpha-galactosidase</fullName>
    </recommendedName>
</protein>
<evidence type="ECO:0008006" key="4">
    <source>
        <dbReference type="Google" id="ProtNLM"/>
    </source>
</evidence>
<comment type="caution">
    <text evidence="2">The sequence shown here is derived from an EMBL/GenBank/DDBJ whole genome shotgun (WGS) entry which is preliminary data.</text>
</comment>
<dbReference type="InterPro" id="IPR017853">
    <property type="entry name" value="GH"/>
</dbReference>
<feature type="region of interest" description="Disordered" evidence="1">
    <location>
        <begin position="196"/>
        <end position="220"/>
    </location>
</feature>
<reference evidence="2 3" key="1">
    <citation type="submission" date="2019-03" db="EMBL/GenBank/DDBJ databases">
        <title>Genomic Encyclopedia of Type Strains, Phase IV (KMG-IV): sequencing the most valuable type-strain genomes for metagenomic binning, comparative biology and taxonomic classification.</title>
        <authorList>
            <person name="Goeker M."/>
        </authorList>
    </citation>
    <scope>NUCLEOTIDE SEQUENCE [LARGE SCALE GENOMIC DNA]</scope>
    <source>
        <strain evidence="2 3">DSM 100059</strain>
    </source>
</reference>
<accession>A0A4R8DIQ5</accession>
<evidence type="ECO:0000313" key="3">
    <source>
        <dbReference type="Proteomes" id="UP000294498"/>
    </source>
</evidence>
<dbReference type="Gene3D" id="3.20.20.70">
    <property type="entry name" value="Aldolase class I"/>
    <property type="match status" value="1"/>
</dbReference>
<evidence type="ECO:0000313" key="2">
    <source>
        <dbReference type="EMBL" id="TDW96870.1"/>
    </source>
</evidence>
<dbReference type="InterPro" id="IPR013785">
    <property type="entry name" value="Aldolase_TIM"/>
</dbReference>
<sequence>MVLCGVVTGQTLSNAYVSVTADTVAGTLSYRFATGQTLSRTYAYVEDVHKGLVSTKDCPRHWCSLDGKRLTFIHEAGGIRLIQHITLYDTYLLIDLEAQSADGLETRNISPLAGTAQVPGAERRLLDVPFDNDDWVHVLEQKAPAKGMSYELTAVYDNANFSGVVVGSVTHDFWKTGIAYRMGDRDSLTVFGGVSTPDNPALPADEGGKDGTHDHAPHGTMVGSVVRSPTVFVGGGRDIRALLKTYGEVNARINGRLEWKGPAPFYWNSFGVEGVLGYEHVMMPAGVQKVSDFLATLGNFKNPVLSIDSYDQGIYSTEMLAALGRYTRKKHQQIGFYFAPFAQWTWKNGIDQAPFAGTNFTIGQVVLKDANREPIAYKDGDWAAYALDPTHPAMRAYLVGQLEKAKAMGATFIKIDFLSAGAQESPRHADPAIRTGIQAFNYGMRLLRHLSDSILGPDVFYTEAISPLFPSQYTHARFLTTDIYSHLRDDDKGFPNWGSTEYSLASASHLGWAMGTLWPYTNLDVTVMEHFQKNPALSEQTVKVRLYALMVMGSILGDGSDYRSALAQERARMYLDNPSVCAFFSHPRVFTPLKWADGPGFDQQMVFCLKGDTTLVGLFNFSRQGDFAYTLSPEALGLPAGNYVYKDFLTGQTLTGQVSVPKEDALMIDIIKQ</sequence>
<evidence type="ECO:0000256" key="1">
    <source>
        <dbReference type="SAM" id="MobiDB-lite"/>
    </source>
</evidence>
<dbReference type="AlphaFoldDB" id="A0A4R8DIQ5"/>
<proteinExistence type="predicted"/>
<dbReference type="EMBL" id="SODV01000002">
    <property type="protein sequence ID" value="TDW96870.1"/>
    <property type="molecule type" value="Genomic_DNA"/>
</dbReference>
<dbReference type="Proteomes" id="UP000294498">
    <property type="component" value="Unassembled WGS sequence"/>
</dbReference>